<feature type="domain" description="Peptidase M50" evidence="14">
    <location>
        <begin position="108"/>
        <end position="140"/>
    </location>
</feature>
<keyword evidence="11 13" id="KW-0472">Membrane</keyword>
<evidence type="ECO:0000256" key="1">
    <source>
        <dbReference type="ARBA" id="ARBA00001947"/>
    </source>
</evidence>
<feature type="compositionally biased region" description="Basic and acidic residues" evidence="12">
    <location>
        <begin position="208"/>
        <end position="217"/>
    </location>
</feature>
<comment type="subcellular location">
    <subcellularLocation>
        <location evidence="2">Membrane</location>
        <topology evidence="2">Multi-pass membrane protein</topology>
    </subcellularLocation>
</comment>
<reference evidence="15 16" key="1">
    <citation type="submission" date="2020-08" db="EMBL/GenBank/DDBJ databases">
        <title>Genome public.</title>
        <authorList>
            <person name="Liu C."/>
            <person name="Sun Q."/>
        </authorList>
    </citation>
    <scope>NUCLEOTIDE SEQUENCE [LARGE SCALE GENOMIC DNA]</scope>
    <source>
        <strain evidence="15 16">New-38</strain>
    </source>
</reference>
<feature type="region of interest" description="Disordered" evidence="12">
    <location>
        <begin position="192"/>
        <end position="217"/>
    </location>
</feature>
<evidence type="ECO:0000256" key="4">
    <source>
        <dbReference type="ARBA" id="ARBA00022670"/>
    </source>
</evidence>
<evidence type="ECO:0000256" key="5">
    <source>
        <dbReference type="ARBA" id="ARBA00022692"/>
    </source>
</evidence>
<evidence type="ECO:0000256" key="2">
    <source>
        <dbReference type="ARBA" id="ARBA00004141"/>
    </source>
</evidence>
<comment type="similarity">
    <text evidence="3">Belongs to the peptidase M50B family.</text>
</comment>
<dbReference type="PROSITE" id="PS51257">
    <property type="entry name" value="PROKAR_LIPOPROTEIN"/>
    <property type="match status" value="1"/>
</dbReference>
<evidence type="ECO:0000313" key="16">
    <source>
        <dbReference type="Proteomes" id="UP000660021"/>
    </source>
</evidence>
<dbReference type="PANTHER" id="PTHR39188:SF3">
    <property type="entry name" value="STAGE IV SPORULATION PROTEIN FB"/>
    <property type="match status" value="1"/>
</dbReference>
<feature type="transmembrane region" description="Helical" evidence="13">
    <location>
        <begin position="76"/>
        <end position="96"/>
    </location>
</feature>
<dbReference type="Pfam" id="PF02163">
    <property type="entry name" value="Peptidase_M50"/>
    <property type="match status" value="1"/>
</dbReference>
<evidence type="ECO:0000256" key="3">
    <source>
        <dbReference type="ARBA" id="ARBA00007931"/>
    </source>
</evidence>
<dbReference type="Proteomes" id="UP000660021">
    <property type="component" value="Unassembled WGS sequence"/>
</dbReference>
<evidence type="ECO:0000256" key="9">
    <source>
        <dbReference type="ARBA" id="ARBA00022989"/>
    </source>
</evidence>
<keyword evidence="16" id="KW-1185">Reference proteome</keyword>
<feature type="transmembrane region" description="Helical" evidence="13">
    <location>
        <begin position="12"/>
        <end position="33"/>
    </location>
</feature>
<keyword evidence="4 15" id="KW-0645">Protease</keyword>
<name>A0ABR7HU18_9FIRM</name>
<dbReference type="PANTHER" id="PTHR39188">
    <property type="entry name" value="MEMBRANE-ASSOCIATED ZINC METALLOPROTEASE M50B"/>
    <property type="match status" value="1"/>
</dbReference>
<evidence type="ECO:0000256" key="10">
    <source>
        <dbReference type="ARBA" id="ARBA00023049"/>
    </source>
</evidence>
<keyword evidence="10" id="KW-0482">Metalloprotease</keyword>
<dbReference type="EMBL" id="JACOPR010000005">
    <property type="protein sequence ID" value="MBC5731015.1"/>
    <property type="molecule type" value="Genomic_DNA"/>
</dbReference>
<evidence type="ECO:0000259" key="14">
    <source>
        <dbReference type="Pfam" id="PF02163"/>
    </source>
</evidence>
<gene>
    <name evidence="15" type="ORF">H8S34_09265</name>
</gene>
<proteinExistence type="inferred from homology"/>
<evidence type="ECO:0000256" key="8">
    <source>
        <dbReference type="ARBA" id="ARBA00022833"/>
    </source>
</evidence>
<evidence type="ECO:0000256" key="12">
    <source>
        <dbReference type="SAM" id="MobiDB-lite"/>
    </source>
</evidence>
<keyword evidence="8" id="KW-0862">Zinc</keyword>
<organism evidence="15 16">
    <name type="scientific">Pseudoflavonifractor hominis</name>
    <dbReference type="NCBI Taxonomy" id="2763059"/>
    <lineage>
        <taxon>Bacteria</taxon>
        <taxon>Bacillati</taxon>
        <taxon>Bacillota</taxon>
        <taxon>Clostridia</taxon>
        <taxon>Eubacteriales</taxon>
        <taxon>Oscillospiraceae</taxon>
        <taxon>Pseudoflavonifractor</taxon>
    </lineage>
</organism>
<keyword evidence="6" id="KW-0479">Metal-binding</keyword>
<comment type="caution">
    <text evidence="15">The sequence shown here is derived from an EMBL/GenBank/DDBJ whole genome shotgun (WGS) entry which is preliminary data.</text>
</comment>
<evidence type="ECO:0000313" key="15">
    <source>
        <dbReference type="EMBL" id="MBC5731015.1"/>
    </source>
</evidence>
<evidence type="ECO:0000256" key="13">
    <source>
        <dbReference type="SAM" id="Phobius"/>
    </source>
</evidence>
<feature type="transmembrane region" description="Helical" evidence="13">
    <location>
        <begin position="147"/>
        <end position="168"/>
    </location>
</feature>
<dbReference type="GO" id="GO:0006508">
    <property type="term" value="P:proteolysis"/>
    <property type="evidence" value="ECO:0007669"/>
    <property type="project" value="UniProtKB-KW"/>
</dbReference>
<dbReference type="InterPro" id="IPR008915">
    <property type="entry name" value="Peptidase_M50"/>
</dbReference>
<evidence type="ECO:0000256" key="11">
    <source>
        <dbReference type="ARBA" id="ARBA00023136"/>
    </source>
</evidence>
<keyword evidence="5 13" id="KW-0812">Transmembrane</keyword>
<keyword evidence="7" id="KW-0378">Hydrolase</keyword>
<dbReference type="GO" id="GO:0008233">
    <property type="term" value="F:peptidase activity"/>
    <property type="evidence" value="ECO:0007669"/>
    <property type="project" value="UniProtKB-KW"/>
</dbReference>
<sequence>MRWGCLEVSGGFLLLAAFLYYMDTQGVVLWGAAACALHEGGHYLAIRLLGGRVTGLRLTCVGAEMRLSASDPNGRAFRILTALAGPAANLAAAAAITRWGEGMGEERYLLIGLNLSLGLFNLLPIAGLDGGRILRTLLEGGAWKRSWGQGISLALALALGGAGIWLLLQRGNPTLLLTAGWLGILSLPEPERGGGRGRLRRKPLQSPKKCDILPKSE</sequence>
<evidence type="ECO:0000256" key="7">
    <source>
        <dbReference type="ARBA" id="ARBA00022801"/>
    </source>
</evidence>
<accession>A0ABR7HU18</accession>
<evidence type="ECO:0000256" key="6">
    <source>
        <dbReference type="ARBA" id="ARBA00022723"/>
    </source>
</evidence>
<protein>
    <submittedName>
        <fullName evidence="15">Site-2 protease family protein</fullName>
    </submittedName>
</protein>
<feature type="transmembrane region" description="Helical" evidence="13">
    <location>
        <begin position="108"/>
        <end position="127"/>
    </location>
</feature>
<comment type="cofactor">
    <cofactor evidence="1">
        <name>Zn(2+)</name>
        <dbReference type="ChEBI" id="CHEBI:29105"/>
    </cofactor>
</comment>
<keyword evidence="9 13" id="KW-1133">Transmembrane helix</keyword>